<evidence type="ECO:0000313" key="3">
    <source>
        <dbReference type="Proteomes" id="UP000307440"/>
    </source>
</evidence>
<keyword evidence="3" id="KW-1185">Reference proteome</keyword>
<evidence type="ECO:0000313" key="2">
    <source>
        <dbReference type="EMBL" id="TFK24670.1"/>
    </source>
</evidence>
<keyword evidence="1" id="KW-0472">Membrane</keyword>
<proteinExistence type="predicted"/>
<dbReference type="AlphaFoldDB" id="A0A5C3KWV3"/>
<dbReference type="EMBL" id="ML210197">
    <property type="protein sequence ID" value="TFK24670.1"/>
    <property type="molecule type" value="Genomic_DNA"/>
</dbReference>
<protein>
    <submittedName>
        <fullName evidence="2">Uncharacterized protein</fullName>
    </submittedName>
</protein>
<keyword evidence="1" id="KW-1133">Transmembrane helix</keyword>
<evidence type="ECO:0000256" key="1">
    <source>
        <dbReference type="SAM" id="Phobius"/>
    </source>
</evidence>
<accession>A0A5C3KWV3</accession>
<reference evidence="2 3" key="1">
    <citation type="journal article" date="2019" name="Nat. Ecol. Evol.">
        <title>Megaphylogeny resolves global patterns of mushroom evolution.</title>
        <authorList>
            <person name="Varga T."/>
            <person name="Krizsan K."/>
            <person name="Foldi C."/>
            <person name="Dima B."/>
            <person name="Sanchez-Garcia M."/>
            <person name="Sanchez-Ramirez S."/>
            <person name="Szollosi G.J."/>
            <person name="Szarkandi J.G."/>
            <person name="Papp V."/>
            <person name="Albert L."/>
            <person name="Andreopoulos W."/>
            <person name="Angelini C."/>
            <person name="Antonin V."/>
            <person name="Barry K.W."/>
            <person name="Bougher N.L."/>
            <person name="Buchanan P."/>
            <person name="Buyck B."/>
            <person name="Bense V."/>
            <person name="Catcheside P."/>
            <person name="Chovatia M."/>
            <person name="Cooper J."/>
            <person name="Damon W."/>
            <person name="Desjardin D."/>
            <person name="Finy P."/>
            <person name="Geml J."/>
            <person name="Haridas S."/>
            <person name="Hughes K."/>
            <person name="Justo A."/>
            <person name="Karasinski D."/>
            <person name="Kautmanova I."/>
            <person name="Kiss B."/>
            <person name="Kocsube S."/>
            <person name="Kotiranta H."/>
            <person name="LaButti K.M."/>
            <person name="Lechner B.E."/>
            <person name="Liimatainen K."/>
            <person name="Lipzen A."/>
            <person name="Lukacs Z."/>
            <person name="Mihaltcheva S."/>
            <person name="Morgado L.N."/>
            <person name="Niskanen T."/>
            <person name="Noordeloos M.E."/>
            <person name="Ohm R.A."/>
            <person name="Ortiz-Santana B."/>
            <person name="Ovrebo C."/>
            <person name="Racz N."/>
            <person name="Riley R."/>
            <person name="Savchenko A."/>
            <person name="Shiryaev A."/>
            <person name="Soop K."/>
            <person name="Spirin V."/>
            <person name="Szebenyi C."/>
            <person name="Tomsovsky M."/>
            <person name="Tulloss R.E."/>
            <person name="Uehling J."/>
            <person name="Grigoriev I.V."/>
            <person name="Vagvolgyi C."/>
            <person name="Papp T."/>
            <person name="Martin F.M."/>
            <person name="Miettinen O."/>
            <person name="Hibbett D.S."/>
            <person name="Nagy L.G."/>
        </authorList>
    </citation>
    <scope>NUCLEOTIDE SEQUENCE [LARGE SCALE GENOMIC DNA]</scope>
    <source>
        <strain evidence="2 3">CBS 121175</strain>
    </source>
</reference>
<gene>
    <name evidence="2" type="ORF">FA15DRAFT_669403</name>
</gene>
<feature type="transmembrane region" description="Helical" evidence="1">
    <location>
        <begin position="76"/>
        <end position="96"/>
    </location>
</feature>
<keyword evidence="1" id="KW-0812">Transmembrane</keyword>
<sequence length="100" mass="10841">MSTNASIGAQTPLGFLLRRESQEELLVVKDAHPSTYREIILDNSSAIDDPDQRRLSLSYISRSPDVRNSLSNDIKLTAFCVVAAVGVGIAIGALTARRAR</sequence>
<name>A0A5C3KWV3_COPMA</name>
<dbReference type="Proteomes" id="UP000307440">
    <property type="component" value="Unassembled WGS sequence"/>
</dbReference>
<organism evidence="2 3">
    <name type="scientific">Coprinopsis marcescibilis</name>
    <name type="common">Agaric fungus</name>
    <name type="synonym">Psathyrella marcescibilis</name>
    <dbReference type="NCBI Taxonomy" id="230819"/>
    <lineage>
        <taxon>Eukaryota</taxon>
        <taxon>Fungi</taxon>
        <taxon>Dikarya</taxon>
        <taxon>Basidiomycota</taxon>
        <taxon>Agaricomycotina</taxon>
        <taxon>Agaricomycetes</taxon>
        <taxon>Agaricomycetidae</taxon>
        <taxon>Agaricales</taxon>
        <taxon>Agaricineae</taxon>
        <taxon>Psathyrellaceae</taxon>
        <taxon>Coprinopsis</taxon>
    </lineage>
</organism>